<dbReference type="EMBL" id="CP000800">
    <property type="protein sequence ID" value="ABV20610.1"/>
    <property type="molecule type" value="Genomic_DNA"/>
</dbReference>
<dbReference type="Proteomes" id="UP000001122">
    <property type="component" value="Chromosome"/>
</dbReference>
<evidence type="ECO:0000313" key="2">
    <source>
        <dbReference type="Proteomes" id="UP000001122"/>
    </source>
</evidence>
<evidence type="ECO:0000313" key="1">
    <source>
        <dbReference type="EMBL" id="ABV20610.1"/>
    </source>
</evidence>
<organism evidence="1 2">
    <name type="scientific">Escherichia coli O139:H28 (strain E24377A / ETEC)</name>
    <dbReference type="NCBI Taxonomy" id="331111"/>
    <lineage>
        <taxon>Bacteria</taxon>
        <taxon>Pseudomonadati</taxon>
        <taxon>Pseudomonadota</taxon>
        <taxon>Gammaproteobacteria</taxon>
        <taxon>Enterobacterales</taxon>
        <taxon>Enterobacteriaceae</taxon>
        <taxon>Escherichia</taxon>
    </lineage>
</organism>
<name>A7ZP53_ECO24</name>
<proteinExistence type="predicted"/>
<dbReference type="HOGENOM" id="CLU_3403245_0_0_6"/>
<accession>A7ZP53</accession>
<keyword evidence="2" id="KW-1185">Reference proteome</keyword>
<gene>
    <name evidence="1" type="ordered locus">EcE24377A_2530</name>
</gene>
<reference evidence="2" key="1">
    <citation type="journal article" date="2008" name="J. Bacteriol.">
        <title>The pangenome structure of Escherichia coli: comparative genomic analysis of E. coli commensal and pathogenic isolates.</title>
        <authorList>
            <person name="Rasko D.A."/>
            <person name="Rosovitz M.J."/>
            <person name="Myers G.S."/>
            <person name="Mongodin E.F."/>
            <person name="Fricke W.F."/>
            <person name="Gajer P."/>
            <person name="Crabtree J."/>
            <person name="Sebaihia M."/>
            <person name="Thomson N.R."/>
            <person name="Chaudhuri R."/>
            <person name="Henderson I.R."/>
            <person name="Sperandio V."/>
            <person name="Ravel J."/>
        </authorList>
    </citation>
    <scope>NUCLEOTIDE SEQUENCE [LARGE SCALE GENOMIC DNA]</scope>
    <source>
        <strain evidence="2">E24377A / ETEC</strain>
    </source>
</reference>
<sequence>MQSLAKRLINHLYQFIQPILPFKKSPNSYF</sequence>
<dbReference type="KEGG" id="ecw:EcE24377A_2530"/>
<protein>
    <submittedName>
        <fullName evidence="1">Uncharacterized protein</fullName>
    </submittedName>
</protein>
<dbReference type="AlphaFoldDB" id="A7ZP53"/>